<dbReference type="InterPro" id="IPR036427">
    <property type="entry name" value="Bromodomain-like_sf"/>
</dbReference>
<feature type="compositionally biased region" description="Basic and acidic residues" evidence="3">
    <location>
        <begin position="294"/>
        <end position="316"/>
    </location>
</feature>
<evidence type="ECO:0000313" key="6">
    <source>
        <dbReference type="EMBL" id="ELP87938.1"/>
    </source>
</evidence>
<dbReference type="InterPro" id="IPR001487">
    <property type="entry name" value="Bromodomain"/>
</dbReference>
<evidence type="ECO:0000259" key="5">
    <source>
        <dbReference type="PROSITE" id="PS51525"/>
    </source>
</evidence>
<dbReference type="VEuPathDB" id="AmoebaDB:EIN_275250"/>
<dbReference type="PROSITE" id="PS51525">
    <property type="entry name" value="NET"/>
    <property type="match status" value="1"/>
</dbReference>
<keyword evidence="1 2" id="KW-0103">Bromodomain</keyword>
<feature type="region of interest" description="Disordered" evidence="3">
    <location>
        <begin position="202"/>
        <end position="230"/>
    </location>
</feature>
<dbReference type="AlphaFoldDB" id="A0A0A1U4Y2"/>
<dbReference type="InterPro" id="IPR027353">
    <property type="entry name" value="NET_dom"/>
</dbReference>
<dbReference type="Pfam" id="PF00439">
    <property type="entry name" value="Bromodomain"/>
    <property type="match status" value="1"/>
</dbReference>
<dbReference type="PROSITE" id="PS50014">
    <property type="entry name" value="BROMODOMAIN_2"/>
    <property type="match status" value="1"/>
</dbReference>
<evidence type="ECO:0000259" key="4">
    <source>
        <dbReference type="PROSITE" id="PS50014"/>
    </source>
</evidence>
<dbReference type="SMART" id="SM00297">
    <property type="entry name" value="BROMO"/>
    <property type="match status" value="1"/>
</dbReference>
<sequence length="364" mass="42017">MSDNYVNIDKENVILREDNSIEWEDDDVVCLKRIKADDEKLKKKRVERKDTKEESEKKGESLIEKAANMQSSDTESVAEMSLPEVRKLREINRKLMTQPEGIAFNVPVDPDALQIPTYFSVIKSPMDLGTIKKNLSDKKYLTKEEFYKDVKLTFNNAKVFNHPDSDVYKWAVKLDKMFDGFWKLAFDDKKVVVEKKMVETPHEQARSIAKESTGTSRNKSRSKKINPDKPLTFEEKKKLAEDLQHISKDKEKLDEVLAVLDLAKTGKSKVSIKLNNLSTTQQRELQRIMKGKGRKEQNTKMTMEERKQQASERLEKLQPQTEQKKVQPKAGKKHDSDSESENELSSSDSIDSEEANLIRMSKTK</sequence>
<feature type="domain" description="Bromo" evidence="4">
    <location>
        <begin position="96"/>
        <end position="168"/>
    </location>
</feature>
<keyword evidence="7" id="KW-1185">Reference proteome</keyword>
<evidence type="ECO:0000256" key="3">
    <source>
        <dbReference type="SAM" id="MobiDB-lite"/>
    </source>
</evidence>
<evidence type="ECO:0000313" key="7">
    <source>
        <dbReference type="Proteomes" id="UP000014680"/>
    </source>
</evidence>
<dbReference type="OrthoDB" id="21437at2759"/>
<dbReference type="GeneID" id="14886822"/>
<dbReference type="KEGG" id="eiv:EIN_275250"/>
<proteinExistence type="predicted"/>
<name>A0A0A1U4Y2_ENTIV</name>
<dbReference type="OMA" id="IGGNENQ"/>
<accession>A0A0A1U4Y2</accession>
<protein>
    <submittedName>
        <fullName evidence="6">Bromodomain containing protein, putative</fullName>
    </submittedName>
</protein>
<feature type="compositionally biased region" description="Basic and acidic residues" evidence="3">
    <location>
        <begin position="42"/>
        <end position="63"/>
    </location>
</feature>
<reference evidence="6 7" key="1">
    <citation type="submission" date="2012-10" db="EMBL/GenBank/DDBJ databases">
        <authorList>
            <person name="Zafar N."/>
            <person name="Inman J."/>
            <person name="Hall N."/>
            <person name="Lorenzi H."/>
            <person name="Caler E."/>
        </authorList>
    </citation>
    <scope>NUCLEOTIDE SEQUENCE [LARGE SCALE GENOMIC DNA]</scope>
    <source>
        <strain evidence="6 7">IP1</strain>
    </source>
</reference>
<dbReference type="PANTHER" id="PTHR45926">
    <property type="entry name" value="OSJNBA0053K19.4 PROTEIN"/>
    <property type="match status" value="1"/>
</dbReference>
<dbReference type="RefSeq" id="XP_004254709.1">
    <property type="nucleotide sequence ID" value="XM_004254661.1"/>
</dbReference>
<dbReference type="EMBL" id="KB206783">
    <property type="protein sequence ID" value="ELP87938.1"/>
    <property type="molecule type" value="Genomic_DNA"/>
</dbReference>
<evidence type="ECO:0000256" key="1">
    <source>
        <dbReference type="ARBA" id="ARBA00023117"/>
    </source>
</evidence>
<dbReference type="PRINTS" id="PR00503">
    <property type="entry name" value="BROMODOMAIN"/>
</dbReference>
<dbReference type="SUPFAM" id="SSF47370">
    <property type="entry name" value="Bromodomain"/>
    <property type="match status" value="1"/>
</dbReference>
<dbReference type="Proteomes" id="UP000014680">
    <property type="component" value="Unassembled WGS sequence"/>
</dbReference>
<feature type="domain" description="NET" evidence="5">
    <location>
        <begin position="221"/>
        <end position="300"/>
    </location>
</feature>
<gene>
    <name evidence="6" type="ORF">EIN_275250</name>
</gene>
<feature type="region of interest" description="Disordered" evidence="3">
    <location>
        <begin position="42"/>
        <end position="79"/>
    </location>
</feature>
<dbReference type="Gene3D" id="1.20.920.10">
    <property type="entry name" value="Bromodomain-like"/>
    <property type="match status" value="1"/>
</dbReference>
<feature type="region of interest" description="Disordered" evidence="3">
    <location>
        <begin position="280"/>
        <end position="364"/>
    </location>
</feature>
<organism evidence="6 7">
    <name type="scientific">Entamoeba invadens IP1</name>
    <dbReference type="NCBI Taxonomy" id="370355"/>
    <lineage>
        <taxon>Eukaryota</taxon>
        <taxon>Amoebozoa</taxon>
        <taxon>Evosea</taxon>
        <taxon>Archamoebae</taxon>
        <taxon>Mastigamoebida</taxon>
        <taxon>Entamoebidae</taxon>
        <taxon>Entamoeba</taxon>
    </lineage>
</organism>
<evidence type="ECO:0000256" key="2">
    <source>
        <dbReference type="PROSITE-ProRule" id="PRU00035"/>
    </source>
</evidence>